<name>A0ACC0H5S5_9ERIC</name>
<accession>A0ACC0H5S5</accession>
<evidence type="ECO:0000313" key="2">
    <source>
        <dbReference type="Proteomes" id="UP001060215"/>
    </source>
</evidence>
<dbReference type="EMBL" id="CM045764">
    <property type="protein sequence ID" value="KAI8008495.1"/>
    <property type="molecule type" value="Genomic_DNA"/>
</dbReference>
<evidence type="ECO:0000313" key="1">
    <source>
        <dbReference type="EMBL" id="KAI8008495.1"/>
    </source>
</evidence>
<sequence>MCVLTPYYNEDVLYSEEELKKENEDGITTLFHLQKIYPEEWENFERRLKAAKHENSEKDKTELRQWVSYRGQTLSRTVRGMMYYRKALELQCFLDYADGRG</sequence>
<gene>
    <name evidence="1" type="ORF">LOK49_LG07G01251</name>
</gene>
<keyword evidence="2" id="KW-1185">Reference proteome</keyword>
<reference evidence="1 2" key="1">
    <citation type="journal article" date="2022" name="Plant J.">
        <title>Chromosome-level genome of Camellia lanceoleosa provides a valuable resource for understanding genome evolution and self-incompatibility.</title>
        <authorList>
            <person name="Gong W."/>
            <person name="Xiao S."/>
            <person name="Wang L."/>
            <person name="Liao Z."/>
            <person name="Chang Y."/>
            <person name="Mo W."/>
            <person name="Hu G."/>
            <person name="Li W."/>
            <person name="Zhao G."/>
            <person name="Zhu H."/>
            <person name="Hu X."/>
            <person name="Ji K."/>
            <person name="Xiang X."/>
            <person name="Song Q."/>
            <person name="Yuan D."/>
            <person name="Jin S."/>
            <person name="Zhang L."/>
        </authorList>
    </citation>
    <scope>NUCLEOTIDE SEQUENCE [LARGE SCALE GENOMIC DNA]</scope>
    <source>
        <strain evidence="1">SQ_2022a</strain>
    </source>
</reference>
<proteinExistence type="predicted"/>
<organism evidence="1 2">
    <name type="scientific">Camellia lanceoleosa</name>
    <dbReference type="NCBI Taxonomy" id="1840588"/>
    <lineage>
        <taxon>Eukaryota</taxon>
        <taxon>Viridiplantae</taxon>
        <taxon>Streptophyta</taxon>
        <taxon>Embryophyta</taxon>
        <taxon>Tracheophyta</taxon>
        <taxon>Spermatophyta</taxon>
        <taxon>Magnoliopsida</taxon>
        <taxon>eudicotyledons</taxon>
        <taxon>Gunneridae</taxon>
        <taxon>Pentapetalae</taxon>
        <taxon>asterids</taxon>
        <taxon>Ericales</taxon>
        <taxon>Theaceae</taxon>
        <taxon>Camellia</taxon>
    </lineage>
</organism>
<comment type="caution">
    <text evidence="1">The sequence shown here is derived from an EMBL/GenBank/DDBJ whole genome shotgun (WGS) entry which is preliminary data.</text>
</comment>
<protein>
    <submittedName>
        <fullName evidence="1">Callose synthase 7</fullName>
    </submittedName>
</protein>
<dbReference type="Proteomes" id="UP001060215">
    <property type="component" value="Chromosome 7"/>
</dbReference>